<dbReference type="AlphaFoldDB" id="W9SQU8"/>
<dbReference type="eggNOG" id="ENOG502S4IC">
    <property type="taxonomic scope" value="Eukaryota"/>
</dbReference>
<feature type="compositionally biased region" description="Polar residues" evidence="1">
    <location>
        <begin position="136"/>
        <end position="150"/>
    </location>
</feature>
<dbReference type="KEGG" id="mnt:21385809"/>
<gene>
    <name evidence="2" type="ORF">L484_002230</name>
</gene>
<dbReference type="OrthoDB" id="1888697at2759"/>
<dbReference type="EMBL" id="KE345939">
    <property type="protein sequence ID" value="EXC21220.1"/>
    <property type="molecule type" value="Genomic_DNA"/>
</dbReference>
<keyword evidence="3" id="KW-1185">Reference proteome</keyword>
<name>W9SQU8_9ROSA</name>
<evidence type="ECO:0000313" key="3">
    <source>
        <dbReference type="Proteomes" id="UP000030645"/>
    </source>
</evidence>
<evidence type="ECO:0000313" key="2">
    <source>
        <dbReference type="EMBL" id="EXC21220.1"/>
    </source>
</evidence>
<reference evidence="3" key="1">
    <citation type="submission" date="2013-01" db="EMBL/GenBank/DDBJ databases">
        <title>Draft Genome Sequence of a Mulberry Tree, Morus notabilis C.K. Schneid.</title>
        <authorList>
            <person name="He N."/>
            <person name="Zhao S."/>
        </authorList>
    </citation>
    <scope>NUCLEOTIDE SEQUENCE</scope>
</reference>
<organism evidence="2 3">
    <name type="scientific">Morus notabilis</name>
    <dbReference type="NCBI Taxonomy" id="981085"/>
    <lineage>
        <taxon>Eukaryota</taxon>
        <taxon>Viridiplantae</taxon>
        <taxon>Streptophyta</taxon>
        <taxon>Embryophyta</taxon>
        <taxon>Tracheophyta</taxon>
        <taxon>Spermatophyta</taxon>
        <taxon>Magnoliopsida</taxon>
        <taxon>eudicotyledons</taxon>
        <taxon>Gunneridae</taxon>
        <taxon>Pentapetalae</taxon>
        <taxon>rosids</taxon>
        <taxon>fabids</taxon>
        <taxon>Rosales</taxon>
        <taxon>Moraceae</taxon>
        <taxon>Moreae</taxon>
        <taxon>Morus</taxon>
    </lineage>
</organism>
<proteinExistence type="predicted"/>
<accession>W9SQU8</accession>
<sequence>MAEFPPNLDDGELWLPSDIFLNEVPSKRGLRHHFPSCMEDLLAQRLAALSLLRQRNLSKPNPERFGPVPVQVRCFLENYSSQEYGCHRLCGCKSKLVPKPVYGGSEGFYEFQLRKPVQPQADDVVLETRARVLQKQQNRLQNRPLPSQGRSGFVDGGFPRVSGGTGVFHPRVLNTANIAPNTTTTSSSAFVKKKQGEF</sequence>
<evidence type="ECO:0000256" key="1">
    <source>
        <dbReference type="SAM" id="MobiDB-lite"/>
    </source>
</evidence>
<protein>
    <submittedName>
        <fullName evidence="2">Uncharacterized protein</fullName>
    </submittedName>
</protein>
<dbReference type="Proteomes" id="UP000030645">
    <property type="component" value="Unassembled WGS sequence"/>
</dbReference>
<feature type="region of interest" description="Disordered" evidence="1">
    <location>
        <begin position="136"/>
        <end position="155"/>
    </location>
</feature>